<dbReference type="PANTHER" id="PTHR14324">
    <property type="entry name" value="CONDENSIN-2 COMPLEX SUBUNIT H2"/>
    <property type="match status" value="1"/>
</dbReference>
<keyword evidence="4" id="KW-0175">Coiled coil</keyword>
<proteinExistence type="inferred from homology"/>
<keyword evidence="9" id="KW-1185">Reference proteome</keyword>
<dbReference type="InterPro" id="IPR031737">
    <property type="entry name" value="CNDH2_C"/>
</dbReference>
<gene>
    <name evidence="8" type="ORF">PHYEVI_LOCUS3167</name>
</gene>
<dbReference type="PANTHER" id="PTHR14324:SF3">
    <property type="entry name" value="CONDENSIN-2 COMPLEX SUBUNIT H2"/>
    <property type="match status" value="1"/>
</dbReference>
<feature type="region of interest" description="Disordered" evidence="5">
    <location>
        <begin position="960"/>
        <end position="983"/>
    </location>
</feature>
<dbReference type="Proteomes" id="UP001153712">
    <property type="component" value="Chromosome 12"/>
</dbReference>
<comment type="subcellular location">
    <subcellularLocation>
        <location evidence="1">Nucleus</location>
    </subcellularLocation>
</comment>
<evidence type="ECO:0000259" key="6">
    <source>
        <dbReference type="Pfam" id="PF06278"/>
    </source>
</evidence>
<evidence type="ECO:0000313" key="8">
    <source>
        <dbReference type="EMBL" id="CAG9856749.1"/>
    </source>
</evidence>
<dbReference type="GO" id="GO:0003682">
    <property type="term" value="F:chromatin binding"/>
    <property type="evidence" value="ECO:0007669"/>
    <property type="project" value="TreeGrafter"/>
</dbReference>
<dbReference type="Pfam" id="PF16858">
    <property type="entry name" value="CNDH2_C"/>
    <property type="match status" value="1"/>
</dbReference>
<feature type="compositionally biased region" description="Polar residues" evidence="5">
    <location>
        <begin position="496"/>
        <end position="511"/>
    </location>
</feature>
<dbReference type="OrthoDB" id="10038475at2759"/>
<evidence type="ECO:0000259" key="7">
    <source>
        <dbReference type="Pfam" id="PF16858"/>
    </source>
</evidence>
<accession>A0A9N9TEW3</accession>
<feature type="compositionally biased region" description="Basic and acidic residues" evidence="5">
    <location>
        <begin position="427"/>
        <end position="462"/>
    </location>
</feature>
<feature type="region of interest" description="Disordered" evidence="5">
    <location>
        <begin position="881"/>
        <end position="923"/>
    </location>
</feature>
<evidence type="ECO:0000256" key="1">
    <source>
        <dbReference type="ARBA" id="ARBA00004123"/>
    </source>
</evidence>
<evidence type="ECO:0000256" key="3">
    <source>
        <dbReference type="ARBA" id="ARBA00023242"/>
    </source>
</evidence>
<dbReference type="EMBL" id="OU900105">
    <property type="protein sequence ID" value="CAG9856749.1"/>
    <property type="molecule type" value="Genomic_DNA"/>
</dbReference>
<name>A0A9N9TEW3_PHYSR</name>
<dbReference type="InterPro" id="IPR009378">
    <property type="entry name" value="H2_N"/>
</dbReference>
<evidence type="ECO:0000256" key="4">
    <source>
        <dbReference type="SAM" id="Coils"/>
    </source>
</evidence>
<evidence type="ECO:0000313" key="9">
    <source>
        <dbReference type="Proteomes" id="UP001153712"/>
    </source>
</evidence>
<feature type="compositionally biased region" description="Basic and acidic residues" evidence="5">
    <location>
        <begin position="471"/>
        <end position="495"/>
    </location>
</feature>
<dbReference type="GO" id="GO:0005634">
    <property type="term" value="C:nucleus"/>
    <property type="evidence" value="ECO:0007669"/>
    <property type="project" value="UniProtKB-SubCell"/>
</dbReference>
<organism evidence="8 9">
    <name type="scientific">Phyllotreta striolata</name>
    <name type="common">Striped flea beetle</name>
    <name type="synonym">Crioceris striolata</name>
    <dbReference type="NCBI Taxonomy" id="444603"/>
    <lineage>
        <taxon>Eukaryota</taxon>
        <taxon>Metazoa</taxon>
        <taxon>Ecdysozoa</taxon>
        <taxon>Arthropoda</taxon>
        <taxon>Hexapoda</taxon>
        <taxon>Insecta</taxon>
        <taxon>Pterygota</taxon>
        <taxon>Neoptera</taxon>
        <taxon>Endopterygota</taxon>
        <taxon>Coleoptera</taxon>
        <taxon>Polyphaga</taxon>
        <taxon>Cucujiformia</taxon>
        <taxon>Chrysomeloidea</taxon>
        <taxon>Chrysomelidae</taxon>
        <taxon>Galerucinae</taxon>
        <taxon>Alticini</taxon>
        <taxon>Phyllotreta</taxon>
    </lineage>
</organism>
<dbReference type="GO" id="GO:0010032">
    <property type="term" value="P:meiotic chromosome condensation"/>
    <property type="evidence" value="ECO:0007669"/>
    <property type="project" value="TreeGrafter"/>
</dbReference>
<reference evidence="8" key="1">
    <citation type="submission" date="2022-01" db="EMBL/GenBank/DDBJ databases">
        <authorList>
            <person name="King R."/>
        </authorList>
    </citation>
    <scope>NUCLEOTIDE SEQUENCE</scope>
</reference>
<feature type="domain" description="Condensin II complex subunit H2 N-terminal" evidence="6">
    <location>
        <begin position="28"/>
        <end position="108"/>
    </location>
</feature>
<evidence type="ECO:0000256" key="2">
    <source>
        <dbReference type="ARBA" id="ARBA00007844"/>
    </source>
</evidence>
<feature type="coiled-coil region" evidence="4">
    <location>
        <begin position="702"/>
        <end position="752"/>
    </location>
</feature>
<keyword evidence="3" id="KW-0539">Nucleus</keyword>
<dbReference type="GO" id="GO:0000796">
    <property type="term" value="C:condensin complex"/>
    <property type="evidence" value="ECO:0007669"/>
    <property type="project" value="TreeGrafter"/>
</dbReference>
<dbReference type="GO" id="GO:0051306">
    <property type="term" value="P:mitotic sister chromatid separation"/>
    <property type="evidence" value="ECO:0007669"/>
    <property type="project" value="TreeGrafter"/>
</dbReference>
<dbReference type="AlphaFoldDB" id="A0A9N9TEW3"/>
<feature type="domain" description="Condensin-2 complex subunit H2 C-terminal" evidence="7">
    <location>
        <begin position="742"/>
        <end position="858"/>
    </location>
</feature>
<feature type="region of interest" description="Disordered" evidence="5">
    <location>
        <begin position="410"/>
        <end position="571"/>
    </location>
</feature>
<protein>
    <recommendedName>
        <fullName evidence="10">Condensin-2 complex subunit H2 C-terminal domain-containing protein</fullName>
    </recommendedName>
</protein>
<evidence type="ECO:0000256" key="5">
    <source>
        <dbReference type="SAM" id="MobiDB-lite"/>
    </source>
</evidence>
<evidence type="ECO:0008006" key="10">
    <source>
        <dbReference type="Google" id="ProtNLM"/>
    </source>
</evidence>
<dbReference type="Pfam" id="PF06278">
    <property type="entry name" value="CNDH2_N"/>
    <property type="match status" value="1"/>
</dbReference>
<dbReference type="InterPro" id="IPR031739">
    <property type="entry name" value="Ncaph2"/>
</dbReference>
<sequence>MEDDDFDENSTIGQLITNVNKICKKPQVDGQLSNVLETFQNKISRQTLYLNNGLFNINFAEAALFIQSCSVLYGKKIDLLWDGVLEFLTTLISSECKDQKEKGKNINTEAIKMLEERRNRYKRKKSFKLNLSENTSNVDYFLFDDDANEDEEPVSFEPDEELSKAWRVIEWQSNEITKIPRSVAKLQRQTYRMKNYYIMKDQDWDICDSDDGEVNTRYSKIPGWHVIYHLFEYNTLGLLPDKYNTIATLRLCCYLRAEFMRDRKIPFNAPYSQYKEEYLAFKKKFFEEESKKWQNMPLDTMADLRRQLDFLAQKDKEEDEKEKSLEKKWNVPEFLHKNCCTYEGCSDCSSSKSSIITISDSSDGDFSAQKEDITKCEPTVCLEKLSPDIVNSKLLRDSGYFDFDEDKSDEMEETHNLETTNSEASEQADKSVDVSESSEKSNETETTSEVDKENENADKDVEMSDQQQADKSVDENGEKLNESVENADEHSKENENPNTDGPNVCNVSQDKQVLKENSINKSKSNKSDDILAPMSTKSRIIVKPTPLKRTKQTKTENSNMEPPSELPKRRKLSQRVMEKLLKSKIKPVNEIKFEKFFSLNYQPQLGEGEILPVDYESEEDEVSPESILAPDDDLRSIVSDHNYTQLSEDHANVNDSGFIDEREENLEDNIEADIADEDNDEDDWLSSSRLLEERSETDPSYQAEYERLLTQLRESRKQLGEELQTNPGSWIAEKLERERERLAAKARIEQWKSSITPVLNNLKENDFDIHEYGTKIMDGLEVEECKPFKNIVENRSPAQVARGISTDANTKYICRYFIASLQLASTYNIELCGAKQGELSNNTLSVKLLKKDRYHEHLAEYNAPSEEDFREKLNRIRVLQSREIEDSQKNRKRRSQEPCTPSSSKKRPKNAKNSAVNPAKGKNILSNYSQVEYNADINAPSTSRSMNEVLEPLDERQFHSELKRGNYSTPQCRKYNRTLGDSS</sequence>
<comment type="similarity">
    <text evidence="2">Belongs to the CND2 H2 (condensin-2 subunit 2) family.</text>
</comment>